<evidence type="ECO:0000256" key="2">
    <source>
        <dbReference type="ARBA" id="ARBA00022771"/>
    </source>
</evidence>
<comment type="caution">
    <text evidence="6">The sequence shown here is derived from an EMBL/GenBank/DDBJ whole genome shotgun (WGS) entry which is preliminary data.</text>
</comment>
<keyword evidence="1" id="KW-0479">Metal-binding</keyword>
<proteinExistence type="predicted"/>
<keyword evidence="4" id="KW-0472">Membrane</keyword>
<keyword evidence="4" id="KW-0812">Transmembrane</keyword>
<evidence type="ECO:0000259" key="5">
    <source>
        <dbReference type="PROSITE" id="PS51039"/>
    </source>
</evidence>
<reference evidence="6 7" key="1">
    <citation type="journal article" date="2019" name="Front. Microbiol.">
        <title>Ammonia Oxidation by the Arctic Terrestrial Thaumarchaeote Candidatus Nitrosocosmicus arcticus Is Stimulated by Increasing Temperatures.</title>
        <authorList>
            <person name="Alves R.J.E."/>
            <person name="Kerou M."/>
            <person name="Zappe A."/>
            <person name="Bittner R."/>
            <person name="Abby S.S."/>
            <person name="Schmidt H.A."/>
            <person name="Pfeifer K."/>
            <person name="Schleper C."/>
        </authorList>
    </citation>
    <scope>NUCLEOTIDE SEQUENCE [LARGE SCALE GENOMIC DNA]</scope>
    <source>
        <strain evidence="6 7">Kfb</strain>
    </source>
</reference>
<feature type="transmembrane region" description="Helical" evidence="4">
    <location>
        <begin position="111"/>
        <end position="129"/>
    </location>
</feature>
<dbReference type="Gene3D" id="4.10.1110.10">
    <property type="entry name" value="AN1-like Zinc finger"/>
    <property type="match status" value="1"/>
</dbReference>
<dbReference type="InterPro" id="IPR000058">
    <property type="entry name" value="Znf_AN1"/>
</dbReference>
<name>A0A557SZI9_9ARCH</name>
<dbReference type="PANTHER" id="PTHR35864:SF1">
    <property type="entry name" value="ZINC METALLOPROTEASE YWHC-RELATED"/>
    <property type="match status" value="1"/>
</dbReference>
<feature type="transmembrane region" description="Helical" evidence="4">
    <location>
        <begin position="184"/>
        <end position="206"/>
    </location>
</feature>
<dbReference type="Proteomes" id="UP000315289">
    <property type="component" value="Unassembled WGS sequence"/>
</dbReference>
<protein>
    <submittedName>
        <fullName evidence="6">Putative peptidase M50</fullName>
    </submittedName>
</protein>
<dbReference type="InterPro" id="IPR035896">
    <property type="entry name" value="AN1-like_Znf"/>
</dbReference>
<keyword evidence="7" id="KW-1185">Reference proteome</keyword>
<evidence type="ECO:0000256" key="4">
    <source>
        <dbReference type="SAM" id="Phobius"/>
    </source>
</evidence>
<feature type="domain" description="AN1-type" evidence="5">
    <location>
        <begin position="6"/>
        <end position="52"/>
    </location>
</feature>
<dbReference type="InterPro" id="IPR052348">
    <property type="entry name" value="Metallopeptidase_M50B"/>
</dbReference>
<feature type="transmembrane region" description="Helical" evidence="4">
    <location>
        <begin position="245"/>
        <end position="262"/>
    </location>
</feature>
<dbReference type="PANTHER" id="PTHR35864">
    <property type="entry name" value="ZINC METALLOPROTEASE MJ0611-RELATED"/>
    <property type="match status" value="1"/>
</dbReference>
<keyword evidence="3" id="KW-0862">Zinc</keyword>
<organism evidence="6 7">
    <name type="scientific">Candidatus Nitrosocosmicus arcticus</name>
    <dbReference type="NCBI Taxonomy" id="2035267"/>
    <lineage>
        <taxon>Archaea</taxon>
        <taxon>Nitrososphaerota</taxon>
        <taxon>Nitrososphaeria</taxon>
        <taxon>Nitrososphaerales</taxon>
        <taxon>Nitrososphaeraceae</taxon>
        <taxon>Candidatus Nitrosocosmicus</taxon>
    </lineage>
</organism>
<dbReference type="AlphaFoldDB" id="A0A557SZI9"/>
<dbReference type="Pfam" id="PF01428">
    <property type="entry name" value="zf-AN1"/>
    <property type="match status" value="1"/>
</dbReference>
<dbReference type="PROSITE" id="PS51039">
    <property type="entry name" value="ZF_AN1"/>
    <property type="match status" value="1"/>
</dbReference>
<dbReference type="RefSeq" id="WP_144728543.1">
    <property type="nucleotide sequence ID" value="NZ_ML675578.1"/>
</dbReference>
<feature type="transmembrane region" description="Helical" evidence="4">
    <location>
        <begin position="212"/>
        <end position="233"/>
    </location>
</feature>
<evidence type="ECO:0000313" key="6">
    <source>
        <dbReference type="EMBL" id="TVP42005.1"/>
    </source>
</evidence>
<evidence type="ECO:0000256" key="1">
    <source>
        <dbReference type="ARBA" id="ARBA00022723"/>
    </source>
</evidence>
<dbReference type="SMART" id="SM00154">
    <property type="entry name" value="ZnF_AN1"/>
    <property type="match status" value="1"/>
</dbReference>
<gene>
    <name evidence="6" type="ORF">NARC_10411</name>
</gene>
<keyword evidence="2" id="KW-0863">Zinc-finger</keyword>
<sequence length="263" mass="29744">MTTERKKNPIQCYTCGLVDGLPFRCNYCKEYFCSTHRNPLSHSCRFLHSYNKRKQDTLFNDKQNGKFDLSGLRSISNLLNIKTSKTELIHLSVATALVICVGLSLNNYRYFSWQFLAIFTSAFLVHELAHKLLAQYYGSWAEFRAEIYGLILTGISALPIMPFKFIAPGAVMVRIYDTSKFGRVALIGPLTNLTMGFSFLILSLTYDSYNPYFTVGASFNGWIAMFNLIPMGVLDGQKIFDWNKVVWGAAMAAAMGLFIIGYL</sequence>
<evidence type="ECO:0000313" key="7">
    <source>
        <dbReference type="Proteomes" id="UP000315289"/>
    </source>
</evidence>
<dbReference type="EMBL" id="VOAH01000001">
    <property type="protein sequence ID" value="TVP42005.1"/>
    <property type="molecule type" value="Genomic_DNA"/>
</dbReference>
<feature type="transmembrane region" description="Helical" evidence="4">
    <location>
        <begin position="88"/>
        <end position="105"/>
    </location>
</feature>
<evidence type="ECO:0000256" key="3">
    <source>
        <dbReference type="ARBA" id="ARBA00022833"/>
    </source>
</evidence>
<accession>A0A557SZI9</accession>
<dbReference type="GO" id="GO:0008270">
    <property type="term" value="F:zinc ion binding"/>
    <property type="evidence" value="ECO:0007669"/>
    <property type="project" value="UniProtKB-KW"/>
</dbReference>
<dbReference type="SUPFAM" id="SSF118310">
    <property type="entry name" value="AN1-like Zinc finger"/>
    <property type="match status" value="1"/>
</dbReference>
<keyword evidence="4" id="KW-1133">Transmembrane helix</keyword>
<dbReference type="OrthoDB" id="26567at2157"/>